<dbReference type="InterPro" id="IPR056988">
    <property type="entry name" value="Zn_ribbon_pln"/>
</dbReference>
<dbReference type="STRING" id="4565.A0A3B6KI36"/>
<dbReference type="Gramene" id="TraesJUL5A03G02700390.1">
    <property type="protein sequence ID" value="TraesJUL5A03G02700390.1.CDS1"/>
    <property type="gene ID" value="TraesJUL5A03G02700390"/>
</dbReference>
<proteinExistence type="predicted"/>
<feature type="compositionally biased region" description="Pro residues" evidence="1">
    <location>
        <begin position="258"/>
        <end position="292"/>
    </location>
</feature>
<dbReference type="InterPro" id="IPR036869">
    <property type="entry name" value="J_dom_sf"/>
</dbReference>
<dbReference type="Gramene" id="TraesSTA5A03G02671220.1">
    <property type="protein sequence ID" value="TraesSTA5A03G02671220.1.CDS1"/>
    <property type="gene ID" value="TraesSTA5A03G02671220"/>
</dbReference>
<organism evidence="3">
    <name type="scientific">Triticum aestivum</name>
    <name type="common">Wheat</name>
    <dbReference type="NCBI Taxonomy" id="4565"/>
    <lineage>
        <taxon>Eukaryota</taxon>
        <taxon>Viridiplantae</taxon>
        <taxon>Streptophyta</taxon>
        <taxon>Embryophyta</taxon>
        <taxon>Tracheophyta</taxon>
        <taxon>Spermatophyta</taxon>
        <taxon>Magnoliopsida</taxon>
        <taxon>Liliopsida</taxon>
        <taxon>Poales</taxon>
        <taxon>Poaceae</taxon>
        <taxon>BOP clade</taxon>
        <taxon>Pooideae</taxon>
        <taxon>Triticodae</taxon>
        <taxon>Triticeae</taxon>
        <taxon>Triticinae</taxon>
        <taxon>Triticum</taxon>
    </lineage>
</organism>
<keyword evidence="4" id="KW-1185">Reference proteome</keyword>
<dbReference type="SUPFAM" id="SSF46565">
    <property type="entry name" value="Chaperone J-domain"/>
    <property type="match status" value="1"/>
</dbReference>
<feature type="compositionally biased region" description="Low complexity" evidence="1">
    <location>
        <begin position="237"/>
        <end position="256"/>
    </location>
</feature>
<dbReference type="Gramene" id="TraesSYM5A03G02709650.1">
    <property type="protein sequence ID" value="TraesSYM5A03G02709650.1.CDS1"/>
    <property type="gene ID" value="TraesSYM5A03G02709650"/>
</dbReference>
<evidence type="ECO:0000256" key="1">
    <source>
        <dbReference type="SAM" id="MobiDB-lite"/>
    </source>
</evidence>
<dbReference type="PANTHER" id="PTHR45496">
    <property type="entry name" value="CHAPERONE DNAJ-DOMAIN SUPERFAMILY PROTEIN"/>
    <property type="match status" value="1"/>
</dbReference>
<dbReference type="Gramene" id="TraesPARA_EIv1.0_1569030.1">
    <property type="protein sequence ID" value="TraesPARA_EIv1.0_1569030.1.CDS1"/>
    <property type="gene ID" value="TraesPARA_EIv1.0_1569030"/>
</dbReference>
<feature type="region of interest" description="Disordered" evidence="1">
    <location>
        <begin position="476"/>
        <end position="528"/>
    </location>
</feature>
<dbReference type="Proteomes" id="UP000019116">
    <property type="component" value="Chromosome 5A"/>
</dbReference>
<reference evidence="3" key="2">
    <citation type="submission" date="2018-10" db="UniProtKB">
        <authorList>
            <consortium name="EnsemblPlants"/>
        </authorList>
    </citation>
    <scope>IDENTIFICATION</scope>
</reference>
<feature type="compositionally biased region" description="Pro residues" evidence="1">
    <location>
        <begin position="183"/>
        <end position="205"/>
    </location>
</feature>
<dbReference type="Gramene" id="TraesCS5A03G0614000.1">
    <property type="protein sequence ID" value="TraesCS5A03G0614000.1.CDS1"/>
    <property type="gene ID" value="TraesCS5A03G0614000"/>
</dbReference>
<feature type="compositionally biased region" description="Low complexity" evidence="1">
    <location>
        <begin position="293"/>
        <end position="308"/>
    </location>
</feature>
<dbReference type="Pfam" id="PF23551">
    <property type="entry name" value="Zn_ribbon_20"/>
    <property type="match status" value="1"/>
</dbReference>
<dbReference type="SMR" id="A0A3B6KI36"/>
<dbReference type="PANTHER" id="PTHR45496:SF6">
    <property type="entry name" value="OS09G0463700 PROTEIN"/>
    <property type="match status" value="1"/>
</dbReference>
<reference evidence="3" key="1">
    <citation type="submission" date="2018-08" db="EMBL/GenBank/DDBJ databases">
        <authorList>
            <person name="Rossello M."/>
        </authorList>
    </citation>
    <scope>NUCLEOTIDE SEQUENCE [LARGE SCALE GENOMIC DNA]</scope>
    <source>
        <strain evidence="3">cv. Chinese Spring</strain>
    </source>
</reference>
<gene>
    <name evidence="3" type="primary">LOC123104018</name>
</gene>
<evidence type="ECO:0000313" key="3">
    <source>
        <dbReference type="EnsemblPlants" id="TraesCS5A02G245400.1.cds1"/>
    </source>
</evidence>
<dbReference type="GeneID" id="123104018"/>
<evidence type="ECO:0000313" key="4">
    <source>
        <dbReference type="Proteomes" id="UP000019116"/>
    </source>
</evidence>
<evidence type="ECO:0000259" key="2">
    <source>
        <dbReference type="Pfam" id="PF23551"/>
    </source>
</evidence>
<dbReference type="Gramene" id="TraesCS5A02G245400.1">
    <property type="protein sequence ID" value="TraesCS5A02G245400.1.cds1"/>
    <property type="gene ID" value="TraesCS5A02G245400"/>
</dbReference>
<sequence>MDPAAAAARRQADKWMSVAEKLLMAKDLEGCKEFSSQAIAADPRTPGAEDLYAAADVLLASQRRRLPSGQPDPYAVLGLDSAKPASRLPDVVHSKFRRLSLLLNRSHPDRPCSVYVAEAARLVADAWAFLSNAGLKSALDAELHAAAAPRASHPPAPLQQPAVERRPQPSPPPQQSPGWAAPQPRPPPQRIPVRPAPQPTPPPQPSSLRAATQTPPPPQPSSLRAATQTPPPPQPSPLQAATQPQPSPQPSRLQAATRPPPSPSQAATKPPPSPQPSPLQPATQPPPPPQPSPLQAASQPPARAATPPVESGTLPPSTFWTLCKGCSHIHQYDRLYEARKLKCSSCHQPFLAEAMAEPPPIVPGTDMYYCTWGFFPIGFPGCPGYADLVNSQPQGSGQLNVPWLGANGRVAAENGTPITIGAAREGPVASEPSPEPLMRTGVEVPLVPEPAPEPLMRMRVGVPAVPEPVMPTRVEAPAAPEPVMPTRVEVPAAPEPVQPTRVKSVKVGAKKRGRPKGSKNKKSLRVVT</sequence>
<dbReference type="RefSeq" id="XP_044381665.1">
    <property type="nucleotide sequence ID" value="XM_044525730.1"/>
</dbReference>
<dbReference type="InterPro" id="IPR053052">
    <property type="entry name" value="Imprinting_Balance_Reg"/>
</dbReference>
<dbReference type="Gramene" id="TraesLAC5A03G02633990.1">
    <property type="protein sequence ID" value="TraesLAC5A03G02633990.1.CDS1"/>
    <property type="gene ID" value="TraesLAC5A03G02633990"/>
</dbReference>
<protein>
    <recommendedName>
        <fullName evidence="2">Zinc beta-ribbon domain-containing protein</fullName>
    </recommendedName>
</protein>
<dbReference type="Gramene" id="TraesJUL5A03G02700390.2">
    <property type="protein sequence ID" value="TraesJUL5A03G02700390.2.CDS1"/>
    <property type="gene ID" value="TraesJUL5A03G02700390"/>
</dbReference>
<feature type="region of interest" description="Disordered" evidence="1">
    <location>
        <begin position="146"/>
        <end position="312"/>
    </location>
</feature>
<feature type="domain" description="Zinc beta-ribbon" evidence="2">
    <location>
        <begin position="319"/>
        <end position="352"/>
    </location>
</feature>
<name>A0A3B6KI36_WHEAT</name>
<dbReference type="Gene3D" id="1.10.287.110">
    <property type="entry name" value="DnaJ domain"/>
    <property type="match status" value="1"/>
</dbReference>
<accession>A0A3B6KI36</accession>
<dbReference type="KEGG" id="taes:123104018"/>
<dbReference type="EnsemblPlants" id="TraesCS5A02G245400.1">
    <property type="protein sequence ID" value="TraesCS5A02G245400.1.cds1"/>
    <property type="gene ID" value="TraesCS5A02G245400"/>
</dbReference>
<dbReference type="AlphaFoldDB" id="A0A3B6KI36"/>
<dbReference type="Gramene" id="TraesCAD_scaffold_041923_01G000100.1">
    <property type="protein sequence ID" value="TraesCAD_scaffold_041923_01G000100.1"/>
    <property type="gene ID" value="TraesCAD_scaffold_041923_01G000100"/>
</dbReference>
<dbReference type="Gramene" id="TraesNOR5A03G02702550.1">
    <property type="protein sequence ID" value="TraesNOR5A03G02702550.1.CDS1"/>
    <property type="gene ID" value="TraesNOR5A03G02702550"/>
</dbReference>
<feature type="compositionally biased region" description="Basic residues" evidence="1">
    <location>
        <begin position="508"/>
        <end position="528"/>
    </location>
</feature>